<feature type="transmembrane region" description="Helical" evidence="1">
    <location>
        <begin position="182"/>
        <end position="205"/>
    </location>
</feature>
<feature type="transmembrane region" description="Helical" evidence="1">
    <location>
        <begin position="21"/>
        <end position="43"/>
    </location>
</feature>
<evidence type="ECO:0000256" key="1">
    <source>
        <dbReference type="SAM" id="Phobius"/>
    </source>
</evidence>
<evidence type="ECO:0000313" key="3">
    <source>
        <dbReference type="Proteomes" id="UP000824232"/>
    </source>
</evidence>
<name>A0A9D1J3W6_9FIRM</name>
<accession>A0A9D1J3W6</accession>
<reference evidence="2" key="2">
    <citation type="journal article" date="2021" name="PeerJ">
        <title>Extensive microbial diversity within the chicken gut microbiome revealed by metagenomics and culture.</title>
        <authorList>
            <person name="Gilroy R."/>
            <person name="Ravi A."/>
            <person name="Getino M."/>
            <person name="Pursley I."/>
            <person name="Horton D.L."/>
            <person name="Alikhan N.F."/>
            <person name="Baker D."/>
            <person name="Gharbi K."/>
            <person name="Hall N."/>
            <person name="Watson M."/>
            <person name="Adriaenssens E.M."/>
            <person name="Foster-Nyarko E."/>
            <person name="Jarju S."/>
            <person name="Secka A."/>
            <person name="Antonio M."/>
            <person name="Oren A."/>
            <person name="Chaudhuri R.R."/>
            <person name="La Ragione R."/>
            <person name="Hildebrand F."/>
            <person name="Pallen M.J."/>
        </authorList>
    </citation>
    <scope>NUCLEOTIDE SEQUENCE</scope>
    <source>
        <strain evidence="2">CHK184-20233</strain>
    </source>
</reference>
<keyword evidence="1" id="KW-0812">Transmembrane</keyword>
<dbReference type="EMBL" id="DVHC01000061">
    <property type="protein sequence ID" value="HIR59574.1"/>
    <property type="molecule type" value="Genomic_DNA"/>
</dbReference>
<dbReference type="InterPro" id="IPR002798">
    <property type="entry name" value="SpoIIM-like"/>
</dbReference>
<evidence type="ECO:0000313" key="2">
    <source>
        <dbReference type="EMBL" id="HIR59574.1"/>
    </source>
</evidence>
<gene>
    <name evidence="2" type="ORF">IAB38_05940</name>
</gene>
<sequence>MDLKLKKVKTKVTNKLAEQKKIYIFLIIVMLIGLILGIIYAVILNKSDHAIVTTSLDSFFTSIKNNDIDYKSALINSLVGNISFVTFIFLLGISIIGIPLIIFFLAASAFIFGFSLSSIIYTYHFNGILKAITYLFPHQLITLLMSLFLGFYALYFGIKLFKYLFRGIDINLRSSMKRYLQVYIIVLLIFIFCSFIEVFLSPALIKLVV</sequence>
<feature type="transmembrane region" description="Helical" evidence="1">
    <location>
        <begin position="100"/>
        <end position="121"/>
    </location>
</feature>
<dbReference type="AlphaFoldDB" id="A0A9D1J3W6"/>
<keyword evidence="1" id="KW-0472">Membrane</keyword>
<reference evidence="2" key="1">
    <citation type="submission" date="2020-10" db="EMBL/GenBank/DDBJ databases">
        <authorList>
            <person name="Gilroy R."/>
        </authorList>
    </citation>
    <scope>NUCLEOTIDE SEQUENCE</scope>
    <source>
        <strain evidence="2">CHK184-20233</strain>
    </source>
</reference>
<dbReference type="Pfam" id="PF01944">
    <property type="entry name" value="SpoIIM"/>
    <property type="match status" value="1"/>
</dbReference>
<dbReference type="Proteomes" id="UP000824232">
    <property type="component" value="Unassembled WGS sequence"/>
</dbReference>
<organism evidence="2 3">
    <name type="scientific">Candidatus Onthousia excrementipullorum</name>
    <dbReference type="NCBI Taxonomy" id="2840884"/>
    <lineage>
        <taxon>Bacteria</taxon>
        <taxon>Bacillati</taxon>
        <taxon>Bacillota</taxon>
        <taxon>Bacilli</taxon>
        <taxon>Candidatus Onthousia</taxon>
    </lineage>
</organism>
<protein>
    <submittedName>
        <fullName evidence="2">Stage II sporulation protein M</fullName>
    </submittedName>
</protein>
<feature type="transmembrane region" description="Helical" evidence="1">
    <location>
        <begin position="141"/>
        <end position="161"/>
    </location>
</feature>
<keyword evidence="1" id="KW-1133">Transmembrane helix</keyword>
<feature type="transmembrane region" description="Helical" evidence="1">
    <location>
        <begin position="73"/>
        <end position="93"/>
    </location>
</feature>
<comment type="caution">
    <text evidence="2">The sequence shown here is derived from an EMBL/GenBank/DDBJ whole genome shotgun (WGS) entry which is preliminary data.</text>
</comment>
<proteinExistence type="predicted"/>
<dbReference type="PIRSF" id="PIRSF038973">
    <property type="entry name" value="SpoIIM"/>
    <property type="match status" value="1"/>
</dbReference>
<dbReference type="InterPro" id="IPR014196">
    <property type="entry name" value="SpoIIM"/>
</dbReference>